<feature type="transmembrane region" description="Helical" evidence="7">
    <location>
        <begin position="132"/>
        <end position="153"/>
    </location>
</feature>
<evidence type="ECO:0000256" key="7">
    <source>
        <dbReference type="SAM" id="Phobius"/>
    </source>
</evidence>
<dbReference type="InterPro" id="IPR007267">
    <property type="entry name" value="GtrA_DPMS_TM"/>
</dbReference>
<evidence type="ECO:0000256" key="1">
    <source>
        <dbReference type="ARBA" id="ARBA00004141"/>
    </source>
</evidence>
<comment type="caution">
    <text evidence="9">The sequence shown here is derived from an EMBL/GenBank/DDBJ whole genome shotgun (WGS) entry which is preliminary data.</text>
</comment>
<dbReference type="EMBL" id="JBHSDL010000038">
    <property type="protein sequence ID" value="MFC4377603.1"/>
    <property type="molecule type" value="Genomic_DNA"/>
</dbReference>
<protein>
    <submittedName>
        <fullName evidence="9">GtrA family protein</fullName>
    </submittedName>
</protein>
<feature type="transmembrane region" description="Helical" evidence="7">
    <location>
        <begin position="33"/>
        <end position="59"/>
    </location>
</feature>
<dbReference type="InterPro" id="IPR051401">
    <property type="entry name" value="GtrA_CellWall_Glycosyl"/>
</dbReference>
<feature type="region of interest" description="Disordered" evidence="6">
    <location>
        <begin position="171"/>
        <end position="190"/>
    </location>
</feature>
<comment type="subcellular location">
    <subcellularLocation>
        <location evidence="1">Membrane</location>
        <topology evidence="1">Multi-pass membrane protein</topology>
    </subcellularLocation>
</comment>
<name>A0ABV8VQD0_9NOCA</name>
<dbReference type="Proteomes" id="UP001595844">
    <property type="component" value="Unassembled WGS sequence"/>
</dbReference>
<dbReference type="Pfam" id="PF04138">
    <property type="entry name" value="GtrA_DPMS_TM"/>
    <property type="match status" value="1"/>
</dbReference>
<keyword evidence="4 7" id="KW-1133">Transmembrane helix</keyword>
<keyword evidence="5 7" id="KW-0472">Membrane</keyword>
<sequence>MEQQGSVTESVADRFARWCEGVVARLPWGLHRYVPATFLGFALINSFTFAVDLLLLTLLHGGFGLPVWLAVTLAYIVAFGLSFWLNRTFNFHSHAPMGRQAAVYVCVVAVNYLAFILGVSSVLTAFGVDYHLARVLAGGCEAVYMYCAMRWVVFRVRPVAASVPAEPLAGSAADVSRRSGPRSRIGPGSA</sequence>
<organism evidence="9 10">
    <name type="scientific">Nocardia halotolerans</name>
    <dbReference type="NCBI Taxonomy" id="1755878"/>
    <lineage>
        <taxon>Bacteria</taxon>
        <taxon>Bacillati</taxon>
        <taxon>Actinomycetota</taxon>
        <taxon>Actinomycetes</taxon>
        <taxon>Mycobacteriales</taxon>
        <taxon>Nocardiaceae</taxon>
        <taxon>Nocardia</taxon>
    </lineage>
</organism>
<evidence type="ECO:0000256" key="5">
    <source>
        <dbReference type="ARBA" id="ARBA00023136"/>
    </source>
</evidence>
<proteinExistence type="inferred from homology"/>
<reference evidence="10" key="1">
    <citation type="journal article" date="2019" name="Int. J. Syst. Evol. Microbiol.">
        <title>The Global Catalogue of Microorganisms (GCM) 10K type strain sequencing project: providing services to taxonomists for standard genome sequencing and annotation.</title>
        <authorList>
            <consortium name="The Broad Institute Genomics Platform"/>
            <consortium name="The Broad Institute Genome Sequencing Center for Infectious Disease"/>
            <person name="Wu L."/>
            <person name="Ma J."/>
        </authorList>
    </citation>
    <scope>NUCLEOTIDE SEQUENCE [LARGE SCALE GENOMIC DNA]</scope>
    <source>
        <strain evidence="10">IBRC-M 10490</strain>
    </source>
</reference>
<dbReference type="PANTHER" id="PTHR38459">
    <property type="entry name" value="PROPHAGE BACTOPRENOL-LINKED GLUCOSE TRANSLOCASE HOMOLOG"/>
    <property type="match status" value="1"/>
</dbReference>
<evidence type="ECO:0000313" key="10">
    <source>
        <dbReference type="Proteomes" id="UP001595844"/>
    </source>
</evidence>
<dbReference type="PANTHER" id="PTHR38459:SF1">
    <property type="entry name" value="PROPHAGE BACTOPRENOL-LINKED GLUCOSE TRANSLOCASE HOMOLOG"/>
    <property type="match status" value="1"/>
</dbReference>
<feature type="domain" description="GtrA/DPMS transmembrane" evidence="8">
    <location>
        <begin position="41"/>
        <end position="154"/>
    </location>
</feature>
<evidence type="ECO:0000256" key="3">
    <source>
        <dbReference type="ARBA" id="ARBA00022692"/>
    </source>
</evidence>
<feature type="transmembrane region" description="Helical" evidence="7">
    <location>
        <begin position="65"/>
        <end position="85"/>
    </location>
</feature>
<evidence type="ECO:0000256" key="2">
    <source>
        <dbReference type="ARBA" id="ARBA00009399"/>
    </source>
</evidence>
<keyword evidence="3 7" id="KW-0812">Transmembrane</keyword>
<keyword evidence="10" id="KW-1185">Reference proteome</keyword>
<evidence type="ECO:0000259" key="8">
    <source>
        <dbReference type="Pfam" id="PF04138"/>
    </source>
</evidence>
<evidence type="ECO:0000256" key="6">
    <source>
        <dbReference type="SAM" id="MobiDB-lite"/>
    </source>
</evidence>
<feature type="transmembrane region" description="Helical" evidence="7">
    <location>
        <begin position="101"/>
        <end position="126"/>
    </location>
</feature>
<comment type="similarity">
    <text evidence="2">Belongs to the GtrA family.</text>
</comment>
<accession>A0ABV8VQD0</accession>
<dbReference type="RefSeq" id="WP_378568450.1">
    <property type="nucleotide sequence ID" value="NZ_JBHSDL010000038.1"/>
</dbReference>
<evidence type="ECO:0000256" key="4">
    <source>
        <dbReference type="ARBA" id="ARBA00022989"/>
    </source>
</evidence>
<gene>
    <name evidence="9" type="ORF">ACFO5K_26335</name>
</gene>
<evidence type="ECO:0000313" key="9">
    <source>
        <dbReference type="EMBL" id="MFC4377603.1"/>
    </source>
</evidence>